<comment type="subcellular location">
    <subcellularLocation>
        <location evidence="3">Nucleus</location>
    </subcellularLocation>
</comment>
<dbReference type="GO" id="GO:0000981">
    <property type="term" value="F:DNA-binding transcription factor activity, RNA polymerase II-specific"/>
    <property type="evidence" value="ECO:0007669"/>
    <property type="project" value="TreeGrafter"/>
</dbReference>
<dbReference type="Gene3D" id="1.10.10.10">
    <property type="entry name" value="Winged helix-like DNA-binding domain superfamily/Winged helix DNA-binding domain"/>
    <property type="match status" value="1"/>
</dbReference>
<sequence>MNYETMGRALRYYYQRGILEKVEGQRLVYRFIDEDVLHTII</sequence>
<evidence type="ECO:0000256" key="3">
    <source>
        <dbReference type="RuleBase" id="RU004019"/>
    </source>
</evidence>
<feature type="domain" description="ETS" evidence="4">
    <location>
        <begin position="1"/>
        <end position="32"/>
    </location>
</feature>
<comment type="similarity">
    <text evidence="1 3">Belongs to the ETS family.</text>
</comment>
<dbReference type="PROSITE" id="PS50061">
    <property type="entry name" value="ETS_DOMAIN_3"/>
    <property type="match status" value="1"/>
</dbReference>
<dbReference type="EMBL" id="CAJEWN010000162">
    <property type="protein sequence ID" value="CAD2170069.1"/>
    <property type="molecule type" value="Genomic_DNA"/>
</dbReference>
<dbReference type="PANTHER" id="PTHR11849:SF191">
    <property type="entry name" value="ECDYSONE-INDUCED PROTEIN 74EF ISOFORM B"/>
    <property type="match status" value="1"/>
</dbReference>
<protein>
    <recommendedName>
        <fullName evidence="4">ETS domain-containing protein</fullName>
    </recommendedName>
</protein>
<dbReference type="OrthoDB" id="8196042at2759"/>
<evidence type="ECO:0000313" key="5">
    <source>
        <dbReference type="EMBL" id="CAD2170069.1"/>
    </source>
</evidence>
<dbReference type="InterPro" id="IPR000418">
    <property type="entry name" value="Ets_dom"/>
</dbReference>
<dbReference type="GO" id="GO:0043565">
    <property type="term" value="F:sequence-specific DNA binding"/>
    <property type="evidence" value="ECO:0007669"/>
    <property type="project" value="InterPro"/>
</dbReference>
<organism evidence="5 6">
    <name type="scientific">Meloidogyne enterolobii</name>
    <name type="common">Root-knot nematode worm</name>
    <name type="synonym">Meloidogyne mayaguensis</name>
    <dbReference type="NCBI Taxonomy" id="390850"/>
    <lineage>
        <taxon>Eukaryota</taxon>
        <taxon>Metazoa</taxon>
        <taxon>Ecdysozoa</taxon>
        <taxon>Nematoda</taxon>
        <taxon>Chromadorea</taxon>
        <taxon>Rhabditida</taxon>
        <taxon>Tylenchina</taxon>
        <taxon>Tylenchomorpha</taxon>
        <taxon>Tylenchoidea</taxon>
        <taxon>Meloidogynidae</taxon>
        <taxon>Meloidogyninae</taxon>
        <taxon>Meloidogyne</taxon>
    </lineage>
</organism>
<evidence type="ECO:0000313" key="6">
    <source>
        <dbReference type="Proteomes" id="UP000580250"/>
    </source>
</evidence>
<keyword evidence="2 3" id="KW-0238">DNA-binding</keyword>
<gene>
    <name evidence="5" type="ORF">MENT_LOCUS21444</name>
</gene>
<evidence type="ECO:0000259" key="4">
    <source>
        <dbReference type="PROSITE" id="PS50061"/>
    </source>
</evidence>
<dbReference type="AlphaFoldDB" id="A0A6V7V519"/>
<dbReference type="PANTHER" id="PTHR11849">
    <property type="entry name" value="ETS"/>
    <property type="match status" value="1"/>
</dbReference>
<dbReference type="GO" id="GO:0030154">
    <property type="term" value="P:cell differentiation"/>
    <property type="evidence" value="ECO:0007669"/>
    <property type="project" value="TreeGrafter"/>
</dbReference>
<evidence type="ECO:0000256" key="1">
    <source>
        <dbReference type="ARBA" id="ARBA00005562"/>
    </source>
</evidence>
<keyword evidence="3" id="KW-0539">Nucleus</keyword>
<dbReference type="GO" id="GO:0005634">
    <property type="term" value="C:nucleus"/>
    <property type="evidence" value="ECO:0007669"/>
    <property type="project" value="UniProtKB-SubCell"/>
</dbReference>
<dbReference type="SUPFAM" id="SSF46785">
    <property type="entry name" value="Winged helix' DNA-binding domain"/>
    <property type="match status" value="1"/>
</dbReference>
<dbReference type="Proteomes" id="UP000580250">
    <property type="component" value="Unassembled WGS sequence"/>
</dbReference>
<dbReference type="InterPro" id="IPR046328">
    <property type="entry name" value="ETS_fam"/>
</dbReference>
<reference evidence="5 6" key="1">
    <citation type="submission" date="2020-08" db="EMBL/GenBank/DDBJ databases">
        <authorList>
            <person name="Koutsovoulos G."/>
            <person name="Danchin GJ E."/>
        </authorList>
    </citation>
    <scope>NUCLEOTIDE SEQUENCE [LARGE SCALE GENOMIC DNA]</scope>
</reference>
<comment type="caution">
    <text evidence="5">The sequence shown here is derived from an EMBL/GenBank/DDBJ whole genome shotgun (WGS) entry which is preliminary data.</text>
</comment>
<dbReference type="InterPro" id="IPR036390">
    <property type="entry name" value="WH_DNA-bd_sf"/>
</dbReference>
<evidence type="ECO:0000256" key="2">
    <source>
        <dbReference type="ARBA" id="ARBA00023125"/>
    </source>
</evidence>
<dbReference type="Pfam" id="PF00178">
    <property type="entry name" value="Ets"/>
    <property type="match status" value="1"/>
</dbReference>
<dbReference type="InterPro" id="IPR036388">
    <property type="entry name" value="WH-like_DNA-bd_sf"/>
</dbReference>
<proteinExistence type="inferred from homology"/>
<accession>A0A6V7V519</accession>
<name>A0A6V7V519_MELEN</name>